<keyword evidence="2" id="KW-1185">Reference proteome</keyword>
<dbReference type="EMBL" id="CM047589">
    <property type="protein sequence ID" value="KAI9920117.1"/>
    <property type="molecule type" value="Genomic_DNA"/>
</dbReference>
<gene>
    <name evidence="1" type="ORF">PsorP6_015369</name>
</gene>
<evidence type="ECO:0000313" key="1">
    <source>
        <dbReference type="EMBL" id="KAI9920117.1"/>
    </source>
</evidence>
<dbReference type="Proteomes" id="UP001163321">
    <property type="component" value="Chromosome 10"/>
</dbReference>
<comment type="caution">
    <text evidence="1">The sequence shown here is derived from an EMBL/GenBank/DDBJ whole genome shotgun (WGS) entry which is preliminary data.</text>
</comment>
<reference evidence="1 2" key="1">
    <citation type="journal article" date="2022" name="bioRxiv">
        <title>The genome of the oomycete Peronosclerospora sorghi, a cosmopolitan pathogen of maize and sorghum, is inflated with dispersed pseudogenes.</title>
        <authorList>
            <person name="Fletcher K."/>
            <person name="Martin F."/>
            <person name="Isakeit T."/>
            <person name="Cavanaugh K."/>
            <person name="Magill C."/>
            <person name="Michelmore R."/>
        </authorList>
    </citation>
    <scope>NUCLEOTIDE SEQUENCE [LARGE SCALE GENOMIC DNA]</scope>
    <source>
        <strain evidence="1">P6</strain>
    </source>
</reference>
<proteinExistence type="predicted"/>
<sequence>MLDNEKHRQHRLDILQRMFMVLLLVNCIITDYFLSHHEKLEKYKLVRHLLDSLSHCCVGFCSWAVFLFQIEKMFEARSAPFSNLSMIKKCLLNGITASLLDIDHFIAAGSFSLTGAVHLDNRPFGHAVTFIIVVAILVNWCSRKYQARRRRYCVCFIVIAWFSHQIRDGIRRGLWFWPFQSTRRVNYLLYLLMEEGLPFLMAKWWIKAPTLTEIEKMELAIQKVDEKKEVDKEDERQISADVLGLMSPTVTR</sequence>
<name>A0ACC0WNF7_9STRA</name>
<organism evidence="1 2">
    <name type="scientific">Peronosclerospora sorghi</name>
    <dbReference type="NCBI Taxonomy" id="230839"/>
    <lineage>
        <taxon>Eukaryota</taxon>
        <taxon>Sar</taxon>
        <taxon>Stramenopiles</taxon>
        <taxon>Oomycota</taxon>
        <taxon>Peronosporomycetes</taxon>
        <taxon>Peronosporales</taxon>
        <taxon>Peronosporaceae</taxon>
        <taxon>Peronosclerospora</taxon>
    </lineage>
</organism>
<accession>A0ACC0WNF7</accession>
<protein>
    <submittedName>
        <fullName evidence="1">Uncharacterized protein</fullName>
    </submittedName>
</protein>
<evidence type="ECO:0000313" key="2">
    <source>
        <dbReference type="Proteomes" id="UP001163321"/>
    </source>
</evidence>